<keyword evidence="2" id="KW-1185">Reference proteome</keyword>
<name>A0A6I3SJD3_HELMO</name>
<dbReference type="AlphaFoldDB" id="A0A6I3SJD3"/>
<accession>A0A6I3SJD3</accession>
<dbReference type="Proteomes" id="UP000430670">
    <property type="component" value="Unassembled WGS sequence"/>
</dbReference>
<comment type="caution">
    <text evidence="1">The sequence shown here is derived from an EMBL/GenBank/DDBJ whole genome shotgun (WGS) entry which is preliminary data.</text>
</comment>
<proteinExistence type="predicted"/>
<sequence length="164" mass="19187">MNVMPYILASSRIVKELHQMALCFERNSLPFRRKLKHQYAKSLVALKLEAKALEQSKDELGQMYYDFSKDLSDLALRIIRWAEAKNLHLSENEIRTIFGLCEKEYKYYAKKGDHILLWIFPSKITLSNYICYRITQISSKDKDALKTVRALIEELTQTPLPSPD</sequence>
<gene>
    <name evidence="1" type="ORF">GJ688_08520</name>
</gene>
<organism evidence="1 2">
    <name type="scientific">Heliobacterium mobile</name>
    <name type="common">Heliobacillus mobilis</name>
    <dbReference type="NCBI Taxonomy" id="28064"/>
    <lineage>
        <taxon>Bacteria</taxon>
        <taxon>Bacillati</taxon>
        <taxon>Bacillota</taxon>
        <taxon>Clostridia</taxon>
        <taxon>Eubacteriales</taxon>
        <taxon>Heliobacteriaceae</taxon>
        <taxon>Heliobacterium</taxon>
    </lineage>
</organism>
<dbReference type="RefSeq" id="WP_155476128.1">
    <property type="nucleotide sequence ID" value="NZ_WNKU01000008.1"/>
</dbReference>
<protein>
    <submittedName>
        <fullName evidence="1">Uncharacterized protein</fullName>
    </submittedName>
</protein>
<evidence type="ECO:0000313" key="2">
    <source>
        <dbReference type="Proteomes" id="UP000430670"/>
    </source>
</evidence>
<reference evidence="1 2" key="1">
    <citation type="submission" date="2019-11" db="EMBL/GenBank/DDBJ databases">
        <title>Whole-genome sequence of a the green, strictly anaerobic photosynthetic bacterium Heliobacillus mobilis DSM 6151.</title>
        <authorList>
            <person name="Kyndt J.A."/>
            <person name="Meyer T.E."/>
        </authorList>
    </citation>
    <scope>NUCLEOTIDE SEQUENCE [LARGE SCALE GENOMIC DNA]</scope>
    <source>
        <strain evidence="1 2">DSM 6151</strain>
    </source>
</reference>
<evidence type="ECO:0000313" key="1">
    <source>
        <dbReference type="EMBL" id="MTV49021.1"/>
    </source>
</evidence>
<dbReference type="EMBL" id="WNKU01000008">
    <property type="protein sequence ID" value="MTV49021.1"/>
    <property type="molecule type" value="Genomic_DNA"/>
</dbReference>